<comment type="subcellular location">
    <subcellularLocation>
        <location evidence="1">Membrane</location>
        <topology evidence="1">Single-pass membrane protein</topology>
    </subcellularLocation>
</comment>
<evidence type="ECO:0000256" key="18">
    <source>
        <dbReference type="SAM" id="Phobius"/>
    </source>
</evidence>
<dbReference type="GO" id="GO:0005525">
    <property type="term" value="F:GTP binding"/>
    <property type="evidence" value="ECO:0007669"/>
    <property type="project" value="InterPro"/>
</dbReference>
<dbReference type="InterPro" id="IPR032675">
    <property type="entry name" value="LRR_dom_sf"/>
</dbReference>
<keyword evidence="12 20" id="KW-0418">Kinase</keyword>
<feature type="transmembrane region" description="Helical" evidence="18">
    <location>
        <begin position="662"/>
        <end position="685"/>
    </location>
</feature>
<dbReference type="Pfam" id="PF07714">
    <property type="entry name" value="PK_Tyr_Ser-Thr"/>
    <property type="match status" value="1"/>
</dbReference>
<name>A0A9E7KMN5_9LILI</name>
<evidence type="ECO:0000256" key="2">
    <source>
        <dbReference type="ARBA" id="ARBA00008171"/>
    </source>
</evidence>
<dbReference type="FunFam" id="3.80.10.10:FF:000766">
    <property type="entry name" value="Os05g0263100 protein"/>
    <property type="match status" value="1"/>
</dbReference>
<dbReference type="SMART" id="SM00173">
    <property type="entry name" value="RAS"/>
    <property type="match status" value="1"/>
</dbReference>
<proteinExistence type="inferred from homology"/>
<evidence type="ECO:0000256" key="14">
    <source>
        <dbReference type="ARBA" id="ARBA00022989"/>
    </source>
</evidence>
<dbReference type="CDD" id="cd01860">
    <property type="entry name" value="Rab5_related"/>
    <property type="match status" value="1"/>
</dbReference>
<dbReference type="Gene3D" id="3.40.20.10">
    <property type="entry name" value="Severin"/>
    <property type="match status" value="1"/>
</dbReference>
<dbReference type="Gene3D" id="1.10.510.10">
    <property type="entry name" value="Transferase(Phosphotransferase) domain 1"/>
    <property type="match status" value="1"/>
</dbReference>
<evidence type="ECO:0000256" key="10">
    <source>
        <dbReference type="ARBA" id="ARBA00022737"/>
    </source>
</evidence>
<dbReference type="GO" id="GO:0003924">
    <property type="term" value="F:GTPase activity"/>
    <property type="evidence" value="ECO:0007669"/>
    <property type="project" value="InterPro"/>
</dbReference>
<dbReference type="InterPro" id="IPR001611">
    <property type="entry name" value="Leu-rich_rpt"/>
</dbReference>
<evidence type="ECO:0000256" key="5">
    <source>
        <dbReference type="ARBA" id="ARBA00022553"/>
    </source>
</evidence>
<dbReference type="OrthoDB" id="763721at2759"/>
<dbReference type="InterPro" id="IPR021720">
    <property type="entry name" value="Malectin_dom"/>
</dbReference>
<dbReference type="FunFam" id="2.60.120.430:FF:000002">
    <property type="entry name" value="Leucine-rich repeat receptor-like protein kinase"/>
    <property type="match status" value="1"/>
</dbReference>
<dbReference type="InterPro" id="IPR001245">
    <property type="entry name" value="Ser-Thr/Tyr_kinase_cat_dom"/>
</dbReference>
<dbReference type="AlphaFoldDB" id="A0A9E7KMN5"/>
<evidence type="ECO:0000256" key="1">
    <source>
        <dbReference type="ARBA" id="ARBA00004167"/>
    </source>
</evidence>
<dbReference type="SMART" id="SM00175">
    <property type="entry name" value="RAB"/>
    <property type="match status" value="1"/>
</dbReference>
<dbReference type="Pfam" id="PF00560">
    <property type="entry name" value="LRR_1"/>
    <property type="match status" value="3"/>
</dbReference>
<dbReference type="GO" id="GO:0005886">
    <property type="term" value="C:plasma membrane"/>
    <property type="evidence" value="ECO:0007669"/>
    <property type="project" value="TreeGrafter"/>
</dbReference>
<evidence type="ECO:0000256" key="15">
    <source>
        <dbReference type="ARBA" id="ARBA00023136"/>
    </source>
</evidence>
<dbReference type="SMART" id="SM00176">
    <property type="entry name" value="RAN"/>
    <property type="match status" value="1"/>
</dbReference>
<dbReference type="PANTHER" id="PTHR48006:SF34">
    <property type="entry name" value="OS08G0203700 PROTEIN"/>
    <property type="match status" value="1"/>
</dbReference>
<dbReference type="InterPro" id="IPR000719">
    <property type="entry name" value="Prot_kinase_dom"/>
</dbReference>
<keyword evidence="15 18" id="KW-0472">Membrane</keyword>
<dbReference type="PRINTS" id="PR00449">
    <property type="entry name" value="RASTRNSFRMNG"/>
</dbReference>
<evidence type="ECO:0000256" key="11">
    <source>
        <dbReference type="ARBA" id="ARBA00022741"/>
    </source>
</evidence>
<dbReference type="Pfam" id="PF13855">
    <property type="entry name" value="LRR_8"/>
    <property type="match status" value="1"/>
</dbReference>
<evidence type="ECO:0000256" key="16">
    <source>
        <dbReference type="ARBA" id="ARBA00023170"/>
    </source>
</evidence>
<dbReference type="PANTHER" id="PTHR48006">
    <property type="entry name" value="LEUCINE-RICH REPEAT-CONTAINING PROTEIN DDB_G0281931-RELATED"/>
    <property type="match status" value="1"/>
</dbReference>
<dbReference type="GO" id="GO:0004674">
    <property type="term" value="F:protein serine/threonine kinase activity"/>
    <property type="evidence" value="ECO:0007669"/>
    <property type="project" value="UniProtKB-KW"/>
</dbReference>
<dbReference type="PROSITE" id="PS51421">
    <property type="entry name" value="RAS"/>
    <property type="match status" value="1"/>
</dbReference>
<dbReference type="PROSITE" id="PS50011">
    <property type="entry name" value="PROTEIN_KINASE_DOM"/>
    <property type="match status" value="1"/>
</dbReference>
<dbReference type="SMART" id="SM00174">
    <property type="entry name" value="RHO"/>
    <property type="match status" value="1"/>
</dbReference>
<evidence type="ECO:0000256" key="6">
    <source>
        <dbReference type="ARBA" id="ARBA00022614"/>
    </source>
</evidence>
<keyword evidence="14 18" id="KW-1133">Transmembrane helix</keyword>
<evidence type="ECO:0000256" key="3">
    <source>
        <dbReference type="ARBA" id="ARBA00012513"/>
    </source>
</evidence>
<keyword evidence="21" id="KW-1185">Reference proteome</keyword>
<dbReference type="FunFam" id="3.30.200.20:FF:000140">
    <property type="entry name" value="Leucine-rich repeat receptor-like protein kinase"/>
    <property type="match status" value="1"/>
</dbReference>
<dbReference type="FunFam" id="3.40.50.300:FF:000808">
    <property type="entry name" value="Small GTP-binding protein, putative"/>
    <property type="match status" value="1"/>
</dbReference>
<keyword evidence="4" id="KW-0723">Serine/threonine-protein kinase</keyword>
<dbReference type="InterPro" id="IPR008271">
    <property type="entry name" value="Ser/Thr_kinase_AS"/>
</dbReference>
<evidence type="ECO:0000256" key="4">
    <source>
        <dbReference type="ARBA" id="ARBA00022527"/>
    </source>
</evidence>
<comment type="similarity">
    <text evidence="2">Belongs to the protein kinase superfamily. TKL Ser/Thr protein kinase family. ROCO subfamily.</text>
</comment>
<keyword evidence="17" id="KW-0325">Glycoprotein</keyword>
<dbReference type="SUPFAM" id="SSF56112">
    <property type="entry name" value="Protein kinase-like (PK-like)"/>
    <property type="match status" value="1"/>
</dbReference>
<dbReference type="SMART" id="SM00220">
    <property type="entry name" value="S_TKc"/>
    <property type="match status" value="1"/>
</dbReference>
<keyword evidence="11" id="KW-0547">Nucleotide-binding</keyword>
<evidence type="ECO:0000256" key="7">
    <source>
        <dbReference type="ARBA" id="ARBA00022679"/>
    </source>
</evidence>
<dbReference type="PROSITE" id="PS00108">
    <property type="entry name" value="PROTEIN_KINASE_ST"/>
    <property type="match status" value="1"/>
</dbReference>
<dbReference type="InterPro" id="IPR005225">
    <property type="entry name" value="Small_GTP-bd"/>
</dbReference>
<dbReference type="Gene3D" id="3.40.50.300">
    <property type="entry name" value="P-loop containing nucleotide triphosphate hydrolases"/>
    <property type="match status" value="1"/>
</dbReference>
<feature type="domain" description="Protein kinase" evidence="19">
    <location>
        <begin position="720"/>
        <end position="994"/>
    </location>
</feature>
<dbReference type="NCBIfam" id="TIGR00231">
    <property type="entry name" value="small_GTP"/>
    <property type="match status" value="1"/>
</dbReference>
<protein>
    <recommendedName>
        <fullName evidence="3">non-specific serine/threonine protein kinase</fullName>
        <ecNumber evidence="3">2.7.11.1</ecNumber>
    </recommendedName>
</protein>
<dbReference type="EMBL" id="CP097509">
    <property type="protein sequence ID" value="URE20780.1"/>
    <property type="molecule type" value="Genomic_DNA"/>
</dbReference>
<evidence type="ECO:0000256" key="8">
    <source>
        <dbReference type="ARBA" id="ARBA00022692"/>
    </source>
</evidence>
<keyword evidence="5" id="KW-0597">Phosphoprotein</keyword>
<accession>A0A9E7KMN5</accession>
<dbReference type="Gene3D" id="2.60.120.430">
    <property type="entry name" value="Galactose-binding lectin"/>
    <property type="match status" value="1"/>
</dbReference>
<keyword evidence="8 18" id="KW-0812">Transmembrane</keyword>
<keyword evidence="9" id="KW-0732">Signal</keyword>
<evidence type="ECO:0000313" key="20">
    <source>
        <dbReference type="EMBL" id="URE20780.1"/>
    </source>
</evidence>
<dbReference type="InterPro" id="IPR001806">
    <property type="entry name" value="Small_GTPase"/>
</dbReference>
<dbReference type="InterPro" id="IPR011009">
    <property type="entry name" value="Kinase-like_dom_sf"/>
</dbReference>
<keyword evidence="10" id="KW-0677">Repeat</keyword>
<sequence>MWSLSNASSGMGVAEDCRDTFLELQRKKTHRYVIFKIDEKRKQSSGGFQDRLVDRAINKRSTVLWKEMFKRFKPILAKIVKWETWSTMAALNAILGWWGRTASATSSPAWNISGEPCSGAAIDSTSFDSAAFNPAIKCDCSYDNATTCHITQLKVYALDVVGRIPDELQNLTYLTNLYLAQNYLTGPLPAFIGNLTGLQYLSVGTTALSGGIPKELGKLTNLLSLSISTNNFSGPLPLELGNLTNLQQLYVSSCGASGEFPSTISGLKNLKTLWLSNNNFTGKIPDFSRTNITTLRMQGNSFEGSIPSGLSRMINMVDLRISDIQKGSSSLAFISNLTSLSTLILRNCKISDIIPSNFSQYTSLQKLDLSFNNLTGQLPQSLFNLNLLSHLFLGNNNLSGSLPANKSVTLLNIDLSYNQLAGSFPSWASQQNLKLNLVANNFVIGNSSFAIKCGGNKTITASDGTLYEIDGQILTTASYYVTETNKWAVSTVGSFSDASNADYILYSSSQFTNTLESELYQTARISPSSLRYYGLGLQNGNYTVKLHFAETQILDPPTWKSNGRRIFDIYIQGNLREKDFDIRKEAGEKSLTAVIKEYVAPVTENFLEIHFFWAGKGTCCVPTQGYYGGSVSAISVHPYDFTPTVSNKPPSTTSTSKKKTGIIAGTAAGAVALGILLIFGILIYWHKKRLNKEDDDELIEMSARPDTFTYSELKTATEDFNSANKLGEGGFGPVYKGKLSDGRTVAVKQLSVASNQGKHQFMTEIAIISAVQHRNLVKLYGCCVEGEKRLVVYEYLENKSLDQAIFGNNNLHLDWPIRFEICLGIARALAYLHEESRVRIVHRDVKASNILLDANLNPKISDFGLAKLYDDDKTHISTRVAGTIGYLAPEYAMRGHLTEKADVFAFGVVVLEVLSGRSNADQSLKNEKVYLLEWAWNLREKQCELELVDPKLSTFDEAQAIRIINVALLCTQASPMLRPSMSRVVAMLTGDIGVSEVKSRPGYLTDWQFNDLSSNFASCGPSEPIISGYENERFSTVSNTSMVLLGDVGTGKSSLVLRFVKGQFVEFQESTIGAAFFSQTVAVNDETIKFEIWDTAGQERYHSLAPMYYRGAAAAVIVYDMTNAASFTRAKKWVQELQAQGSPNTIMALAGNKADLVEARQVSVEEAQTYAQENAKRLTRAQPVQNPQGMALANKPDQRIVNTSSCCS</sequence>
<dbReference type="Gene3D" id="3.30.200.20">
    <property type="entry name" value="Phosphorylase Kinase, domain 1"/>
    <property type="match status" value="1"/>
</dbReference>
<dbReference type="InterPro" id="IPR051824">
    <property type="entry name" value="LRR_Rcpt-Like_S/T_Kinase"/>
</dbReference>
<organism evidence="20 21">
    <name type="scientific">Musa troglodytarum</name>
    <name type="common">fe'i banana</name>
    <dbReference type="NCBI Taxonomy" id="320322"/>
    <lineage>
        <taxon>Eukaryota</taxon>
        <taxon>Viridiplantae</taxon>
        <taxon>Streptophyta</taxon>
        <taxon>Embryophyta</taxon>
        <taxon>Tracheophyta</taxon>
        <taxon>Spermatophyta</taxon>
        <taxon>Magnoliopsida</taxon>
        <taxon>Liliopsida</taxon>
        <taxon>Zingiberales</taxon>
        <taxon>Musaceae</taxon>
        <taxon>Musa</taxon>
    </lineage>
</organism>
<dbReference type="CDD" id="cd14066">
    <property type="entry name" value="STKc_IRAK"/>
    <property type="match status" value="1"/>
</dbReference>
<keyword evidence="16 20" id="KW-0675">Receptor</keyword>
<dbReference type="Gene3D" id="3.80.10.10">
    <property type="entry name" value="Ribonuclease Inhibitor"/>
    <property type="match status" value="2"/>
</dbReference>
<dbReference type="EC" id="2.7.11.1" evidence="3"/>
<dbReference type="PROSITE" id="PS51450">
    <property type="entry name" value="LRR"/>
    <property type="match status" value="1"/>
</dbReference>
<evidence type="ECO:0000313" key="21">
    <source>
        <dbReference type="Proteomes" id="UP001055439"/>
    </source>
</evidence>
<dbReference type="InterPro" id="IPR029006">
    <property type="entry name" value="ADF-H/Gelsolin-like_dom_sf"/>
</dbReference>
<evidence type="ECO:0000256" key="9">
    <source>
        <dbReference type="ARBA" id="ARBA00022729"/>
    </source>
</evidence>
<gene>
    <name evidence="20" type="ORF">MUK42_11764</name>
</gene>
<dbReference type="FunFam" id="3.80.10.10:FF:000298">
    <property type="entry name" value="Putative LRR receptor-like serine/threonine-protein kinase"/>
    <property type="match status" value="1"/>
</dbReference>
<dbReference type="Pfam" id="PF11721">
    <property type="entry name" value="Malectin"/>
    <property type="match status" value="1"/>
</dbReference>
<dbReference type="Proteomes" id="UP001055439">
    <property type="component" value="Chromosome 7"/>
</dbReference>
<dbReference type="SUPFAM" id="SSF52058">
    <property type="entry name" value="L domain-like"/>
    <property type="match status" value="1"/>
</dbReference>
<evidence type="ECO:0000256" key="12">
    <source>
        <dbReference type="ARBA" id="ARBA00022777"/>
    </source>
</evidence>
<dbReference type="FunFam" id="1.10.510.10:FF:000044">
    <property type="entry name" value="Putative LRR receptor-like serine/threonine-protein kinase"/>
    <property type="match status" value="1"/>
</dbReference>
<dbReference type="SUPFAM" id="SSF52540">
    <property type="entry name" value="P-loop containing nucleoside triphosphate hydrolases"/>
    <property type="match status" value="1"/>
</dbReference>
<dbReference type="GO" id="GO:0005524">
    <property type="term" value="F:ATP binding"/>
    <property type="evidence" value="ECO:0007669"/>
    <property type="project" value="UniProtKB-KW"/>
</dbReference>
<dbReference type="Pfam" id="PF00071">
    <property type="entry name" value="Ras"/>
    <property type="match status" value="1"/>
</dbReference>
<evidence type="ECO:0000259" key="19">
    <source>
        <dbReference type="PROSITE" id="PS50011"/>
    </source>
</evidence>
<dbReference type="PROSITE" id="PS51419">
    <property type="entry name" value="RAB"/>
    <property type="match status" value="1"/>
</dbReference>
<evidence type="ECO:0000256" key="17">
    <source>
        <dbReference type="ARBA" id="ARBA00023180"/>
    </source>
</evidence>
<reference evidence="20" key="1">
    <citation type="submission" date="2022-05" db="EMBL/GenBank/DDBJ databases">
        <title>The Musa troglodytarum L. genome provides insights into the mechanism of non-climacteric behaviour and enrichment of carotenoids.</title>
        <authorList>
            <person name="Wang J."/>
        </authorList>
    </citation>
    <scope>NUCLEOTIDE SEQUENCE</scope>
    <source>
        <tissue evidence="20">Leaf</tissue>
    </source>
</reference>
<keyword evidence="13" id="KW-0067">ATP-binding</keyword>
<evidence type="ECO:0000256" key="13">
    <source>
        <dbReference type="ARBA" id="ARBA00022840"/>
    </source>
</evidence>
<keyword evidence="7" id="KW-0808">Transferase</keyword>
<keyword evidence="6" id="KW-0433">Leucine-rich repeat</keyword>
<dbReference type="InterPro" id="IPR027417">
    <property type="entry name" value="P-loop_NTPase"/>
</dbReference>